<gene>
    <name evidence="2" type="ORF">BGZ70_009112</name>
</gene>
<evidence type="ECO:0000313" key="2">
    <source>
        <dbReference type="EMBL" id="KAF9958690.1"/>
    </source>
</evidence>
<feature type="compositionally biased region" description="Low complexity" evidence="1">
    <location>
        <begin position="15"/>
        <end position="24"/>
    </location>
</feature>
<dbReference type="Proteomes" id="UP000738359">
    <property type="component" value="Unassembled WGS sequence"/>
</dbReference>
<dbReference type="OrthoDB" id="2437644at2759"/>
<reference evidence="2" key="1">
    <citation type="journal article" date="2020" name="Fungal Divers.">
        <title>Resolving the Mortierellaceae phylogeny through synthesis of multi-gene phylogenetics and phylogenomics.</title>
        <authorList>
            <person name="Vandepol N."/>
            <person name="Liber J."/>
            <person name="Desiro A."/>
            <person name="Na H."/>
            <person name="Kennedy M."/>
            <person name="Barry K."/>
            <person name="Grigoriev I.V."/>
            <person name="Miller A.N."/>
            <person name="O'Donnell K."/>
            <person name="Stajich J.E."/>
            <person name="Bonito G."/>
        </authorList>
    </citation>
    <scope>NUCLEOTIDE SEQUENCE</scope>
    <source>
        <strain evidence="2">CK1249</strain>
    </source>
</reference>
<keyword evidence="3" id="KW-1185">Reference proteome</keyword>
<dbReference type="EMBL" id="JAAAHY010000712">
    <property type="protein sequence ID" value="KAF9958690.1"/>
    <property type="molecule type" value="Genomic_DNA"/>
</dbReference>
<organism evidence="2 3">
    <name type="scientific">Mortierella alpina</name>
    <name type="common">Oleaginous fungus</name>
    <name type="synonym">Mortierella renispora</name>
    <dbReference type="NCBI Taxonomy" id="64518"/>
    <lineage>
        <taxon>Eukaryota</taxon>
        <taxon>Fungi</taxon>
        <taxon>Fungi incertae sedis</taxon>
        <taxon>Mucoromycota</taxon>
        <taxon>Mortierellomycotina</taxon>
        <taxon>Mortierellomycetes</taxon>
        <taxon>Mortierellales</taxon>
        <taxon>Mortierellaceae</taxon>
        <taxon>Mortierella</taxon>
    </lineage>
</organism>
<name>A0A9P6M0Q9_MORAP</name>
<proteinExistence type="predicted"/>
<accession>A0A9P6M0Q9</accession>
<feature type="compositionally biased region" description="Low complexity" evidence="1">
    <location>
        <begin position="41"/>
        <end position="50"/>
    </location>
</feature>
<evidence type="ECO:0000256" key="1">
    <source>
        <dbReference type="SAM" id="MobiDB-lite"/>
    </source>
</evidence>
<feature type="region of interest" description="Disordered" evidence="1">
    <location>
        <begin position="15"/>
        <end position="50"/>
    </location>
</feature>
<protein>
    <submittedName>
        <fullName evidence="2">Uncharacterized protein</fullName>
    </submittedName>
</protein>
<sequence length="88" mass="8964">MSILRNAITKAAAPAARRSISNSSKTNNAAAVSLGHDGAMSSSSSSSSSSGRALKAVAYTVLGSATVVAGVSHLLKDEVIYWTPNTRK</sequence>
<evidence type="ECO:0000313" key="3">
    <source>
        <dbReference type="Proteomes" id="UP000738359"/>
    </source>
</evidence>
<comment type="caution">
    <text evidence="2">The sequence shown here is derived from an EMBL/GenBank/DDBJ whole genome shotgun (WGS) entry which is preliminary data.</text>
</comment>
<dbReference type="AlphaFoldDB" id="A0A9P6M0Q9"/>